<feature type="signal peptide" evidence="1">
    <location>
        <begin position="1"/>
        <end position="22"/>
    </location>
</feature>
<evidence type="ECO:0000313" key="2">
    <source>
        <dbReference type="EMBL" id="KAK0468768.1"/>
    </source>
</evidence>
<dbReference type="Proteomes" id="UP001175227">
    <property type="component" value="Unassembled WGS sequence"/>
</dbReference>
<proteinExistence type="predicted"/>
<comment type="caution">
    <text evidence="2">The sequence shown here is derived from an EMBL/GenBank/DDBJ whole genome shotgun (WGS) entry which is preliminary data.</text>
</comment>
<evidence type="ECO:0000256" key="1">
    <source>
        <dbReference type="SAM" id="SignalP"/>
    </source>
</evidence>
<dbReference type="EMBL" id="JAUEPR010000067">
    <property type="protein sequence ID" value="KAK0468768.1"/>
    <property type="molecule type" value="Genomic_DNA"/>
</dbReference>
<dbReference type="AlphaFoldDB" id="A0AA39NN95"/>
<reference evidence="2" key="1">
    <citation type="submission" date="2023-06" db="EMBL/GenBank/DDBJ databases">
        <authorList>
            <consortium name="Lawrence Berkeley National Laboratory"/>
            <person name="Ahrendt S."/>
            <person name="Sahu N."/>
            <person name="Indic B."/>
            <person name="Wong-Bajracharya J."/>
            <person name="Merenyi Z."/>
            <person name="Ke H.-M."/>
            <person name="Monk M."/>
            <person name="Kocsube S."/>
            <person name="Drula E."/>
            <person name="Lipzen A."/>
            <person name="Balint B."/>
            <person name="Henrissat B."/>
            <person name="Andreopoulos B."/>
            <person name="Martin F.M."/>
            <person name="Harder C.B."/>
            <person name="Rigling D."/>
            <person name="Ford K.L."/>
            <person name="Foster G.D."/>
            <person name="Pangilinan J."/>
            <person name="Papanicolaou A."/>
            <person name="Barry K."/>
            <person name="LaButti K."/>
            <person name="Viragh M."/>
            <person name="Koriabine M."/>
            <person name="Yan M."/>
            <person name="Riley R."/>
            <person name="Champramary S."/>
            <person name="Plett K.L."/>
            <person name="Tsai I.J."/>
            <person name="Slot J."/>
            <person name="Sipos G."/>
            <person name="Plett J."/>
            <person name="Nagy L.G."/>
            <person name="Grigoriev I.V."/>
        </authorList>
    </citation>
    <scope>NUCLEOTIDE SEQUENCE</scope>
    <source>
        <strain evidence="2">ICMP 16352</strain>
    </source>
</reference>
<gene>
    <name evidence="2" type="ORF">IW261DRAFT_1517764</name>
</gene>
<keyword evidence="3" id="KW-1185">Reference proteome</keyword>
<accession>A0AA39NN95</accession>
<evidence type="ECO:0008006" key="4">
    <source>
        <dbReference type="Google" id="ProtNLM"/>
    </source>
</evidence>
<name>A0AA39NN95_9AGAR</name>
<sequence length="117" mass="13044">MKGILIFPFLASWVGDFGVVPASRGTRSVRMVFRCVFRVGEKKQDGAPSTTNNLRCHLLCSLHRSTTKLRSLRAFSICTTSAHCFLQFDSHSPSGTCTPPKSPPSQIQMLKKNKFRV</sequence>
<protein>
    <recommendedName>
        <fullName evidence="4">Secreted protein</fullName>
    </recommendedName>
</protein>
<keyword evidence="1" id="KW-0732">Signal</keyword>
<organism evidence="2 3">
    <name type="scientific">Armillaria novae-zelandiae</name>
    <dbReference type="NCBI Taxonomy" id="153914"/>
    <lineage>
        <taxon>Eukaryota</taxon>
        <taxon>Fungi</taxon>
        <taxon>Dikarya</taxon>
        <taxon>Basidiomycota</taxon>
        <taxon>Agaricomycotina</taxon>
        <taxon>Agaricomycetes</taxon>
        <taxon>Agaricomycetidae</taxon>
        <taxon>Agaricales</taxon>
        <taxon>Marasmiineae</taxon>
        <taxon>Physalacriaceae</taxon>
        <taxon>Armillaria</taxon>
    </lineage>
</organism>
<feature type="chain" id="PRO_5041338274" description="Secreted protein" evidence="1">
    <location>
        <begin position="23"/>
        <end position="117"/>
    </location>
</feature>
<evidence type="ECO:0000313" key="3">
    <source>
        <dbReference type="Proteomes" id="UP001175227"/>
    </source>
</evidence>